<evidence type="ECO:0000313" key="3">
    <source>
        <dbReference type="EMBL" id="QBK86449.1"/>
    </source>
</evidence>
<keyword evidence="1" id="KW-0677">Repeat</keyword>
<dbReference type="Gene3D" id="1.25.40.20">
    <property type="entry name" value="Ankyrin repeat-containing domain"/>
    <property type="match status" value="2"/>
</dbReference>
<accession>A0A481YTN6</accession>
<dbReference type="PROSITE" id="PS50088">
    <property type="entry name" value="ANK_REPEAT"/>
    <property type="match status" value="3"/>
</dbReference>
<dbReference type="Pfam" id="PF12796">
    <property type="entry name" value="Ank_2"/>
    <property type="match status" value="1"/>
</dbReference>
<name>A0A481YTN6_9VIRU</name>
<gene>
    <name evidence="3" type="ORF">LCMAC102_02440</name>
</gene>
<keyword evidence="2" id="KW-0040">ANK repeat</keyword>
<dbReference type="InterPro" id="IPR002110">
    <property type="entry name" value="Ankyrin_rpt"/>
</dbReference>
<dbReference type="PANTHER" id="PTHR24198">
    <property type="entry name" value="ANKYRIN REPEAT AND PROTEIN KINASE DOMAIN-CONTAINING PROTEIN"/>
    <property type="match status" value="1"/>
</dbReference>
<sequence>MSEINELFFAAQWGDIKKLRSLLIETNISLETKDYNDMTALHYAAQYGCPECVQELLNWGAVMDSEDKYYHWRRPLSCGVWAGHLSCVKVLLKHGADPTYNDNYDQIERLWNKGRIECVIYCLRYGADVNKPYSYEYTNLHWAAYHDQPNFLRELLKHGADINQLTNDNECNIPKGYTALDIAKKRGNYQIVSFLEEYDPKDTQFCSEKMIY</sequence>
<protein>
    <submittedName>
        <fullName evidence="3">Ankyrin repeat protein</fullName>
    </submittedName>
</protein>
<dbReference type="EMBL" id="MK500334">
    <property type="protein sequence ID" value="QBK86449.1"/>
    <property type="molecule type" value="Genomic_DNA"/>
</dbReference>
<reference evidence="3" key="1">
    <citation type="journal article" date="2019" name="MBio">
        <title>Virus Genomes from Deep Sea Sediments Expand the Ocean Megavirome and Support Independent Origins of Viral Gigantism.</title>
        <authorList>
            <person name="Backstrom D."/>
            <person name="Yutin N."/>
            <person name="Jorgensen S.L."/>
            <person name="Dharamshi J."/>
            <person name="Homa F."/>
            <person name="Zaremba-Niedwiedzka K."/>
            <person name="Spang A."/>
            <person name="Wolf Y.I."/>
            <person name="Koonin E.V."/>
            <person name="Ettema T.J."/>
        </authorList>
    </citation>
    <scope>NUCLEOTIDE SEQUENCE</scope>
</reference>
<dbReference type="PANTHER" id="PTHR24198:SF165">
    <property type="entry name" value="ANKYRIN REPEAT-CONTAINING PROTEIN-RELATED"/>
    <property type="match status" value="1"/>
</dbReference>
<proteinExistence type="predicted"/>
<evidence type="ECO:0000256" key="2">
    <source>
        <dbReference type="ARBA" id="ARBA00023043"/>
    </source>
</evidence>
<organism evidence="3">
    <name type="scientific">Marseillevirus LCMAC102</name>
    <dbReference type="NCBI Taxonomy" id="2506603"/>
    <lineage>
        <taxon>Viruses</taxon>
        <taxon>Varidnaviria</taxon>
        <taxon>Bamfordvirae</taxon>
        <taxon>Nucleocytoviricota</taxon>
        <taxon>Megaviricetes</taxon>
        <taxon>Pimascovirales</taxon>
        <taxon>Pimascovirales incertae sedis</taxon>
        <taxon>Marseilleviridae</taxon>
    </lineage>
</organism>
<dbReference type="SUPFAM" id="SSF48403">
    <property type="entry name" value="Ankyrin repeat"/>
    <property type="match status" value="1"/>
</dbReference>
<dbReference type="PROSITE" id="PS50297">
    <property type="entry name" value="ANK_REP_REGION"/>
    <property type="match status" value="2"/>
</dbReference>
<dbReference type="SMART" id="SM00248">
    <property type="entry name" value="ANK"/>
    <property type="match status" value="5"/>
</dbReference>
<dbReference type="InterPro" id="IPR036770">
    <property type="entry name" value="Ankyrin_rpt-contain_sf"/>
</dbReference>
<dbReference type="Pfam" id="PF13637">
    <property type="entry name" value="Ank_4"/>
    <property type="match status" value="1"/>
</dbReference>
<evidence type="ECO:0000256" key="1">
    <source>
        <dbReference type="ARBA" id="ARBA00022737"/>
    </source>
</evidence>